<gene>
    <name evidence="1" type="ORF">LOY88_003979</name>
</gene>
<organism evidence="1">
    <name type="scientific">Ophidiomyces ophidiicola</name>
    <dbReference type="NCBI Taxonomy" id="1387563"/>
    <lineage>
        <taxon>Eukaryota</taxon>
        <taxon>Fungi</taxon>
        <taxon>Dikarya</taxon>
        <taxon>Ascomycota</taxon>
        <taxon>Pezizomycotina</taxon>
        <taxon>Eurotiomycetes</taxon>
        <taxon>Eurotiomycetidae</taxon>
        <taxon>Onygenales</taxon>
        <taxon>Onygenaceae</taxon>
        <taxon>Ophidiomyces</taxon>
    </lineage>
</organism>
<dbReference type="EMBL" id="JALBCA010000056">
    <property type="protein sequence ID" value="KAI2385598.1"/>
    <property type="molecule type" value="Genomic_DNA"/>
</dbReference>
<proteinExistence type="predicted"/>
<name>A0ACB8UUN5_9EURO</name>
<protein>
    <submittedName>
        <fullName evidence="1">Uncharacterized protein</fullName>
    </submittedName>
</protein>
<sequence length="567" mass="62747">MNSPPSQYAMPGRQPHPTSFSVQAYGQAHTTNQFASSRPPSYGPPAPPQYSNQTQCHRPPPPSPTGFSPQMHTRPYMPPLHTTPHSSPTITTPPMHWGFDRSGASPSFPPPQGYPPGPPHAQRMLHDRGGFGQQRNFGGVDRRSQNRSNKRPHSTAFSQRPAENRPTAPLPIPIFGNPLPSKPPPAIDATRKAKKKRRKYNQLGLTPRTEDHESSEEEDDINEELRLAMLMKGSELKVTYRGRTATLQSAADITAWLQDRRQRYPTAARIAEKVKESKERKAAREARKAGLGGIAKRHREEMTNKEIEKVKEKLSCEQDPVEAAEKAKLKAEKLRKKLLKEEERIAKAEAAAERARQNVESLKVNNELSAYEPIMEATAEGDLAAGVSHNNETNINGTVGQGLEQETPTTQGAMDGEMSSGMDRIQGAQARQDNNNHVSLDTIGDLNDETSSSGSDSSTDDSDDTGESESGPELMTSKRQRPDRVPPPARRSNNTCHQLLKTGTCRREHCQYKHEIAAGEKNTAGGGERERQSLMQALMARQREDEDQRVMEAISRLGEQGLLNEDA</sequence>
<comment type="caution">
    <text evidence="1">The sequence shown here is derived from an EMBL/GenBank/DDBJ whole genome shotgun (WGS) entry which is preliminary data.</text>
</comment>
<evidence type="ECO:0000313" key="1">
    <source>
        <dbReference type="EMBL" id="KAI2385598.1"/>
    </source>
</evidence>
<reference evidence="1" key="1">
    <citation type="journal article" date="2022" name="bioRxiv">
        <title>Population genetic analysis of Ophidiomyces ophidiicola, the causative agent of snake fungal disease, indicates recent introductions to the USA.</title>
        <authorList>
            <person name="Ladner J.T."/>
            <person name="Palmer J.M."/>
            <person name="Ettinger C.L."/>
            <person name="Stajich J.E."/>
            <person name="Farrell T.M."/>
            <person name="Glorioso B.M."/>
            <person name="Lawson B."/>
            <person name="Price S.J."/>
            <person name="Stengle A.G."/>
            <person name="Grear D.A."/>
            <person name="Lorch J.M."/>
        </authorList>
    </citation>
    <scope>NUCLEOTIDE SEQUENCE</scope>
    <source>
        <strain evidence="1">NWHC 24266-5</strain>
    </source>
</reference>
<accession>A0ACB8UUN5</accession>